<evidence type="ECO:0000256" key="4">
    <source>
        <dbReference type="ARBA" id="ARBA00022798"/>
    </source>
</evidence>
<reference evidence="9 10" key="1">
    <citation type="submission" date="2015-11" db="EMBL/GenBank/DDBJ databases">
        <title>Solirubrum puertoriconensis gen. nov. an environmental bacteria isolated in Puerto Rico.</title>
        <authorList>
            <person name="Cuebas-Irizarry M.F."/>
            <person name="Montalvo-Rodriguez R."/>
        </authorList>
    </citation>
    <scope>NUCLEOTIDE SEQUENCE [LARGE SCALE GENOMIC DNA]</scope>
    <source>
        <strain evidence="9 10">MC1A</strain>
    </source>
</reference>
<dbReference type="Gene3D" id="1.10.8.870">
    <property type="entry name" value="Alpha-glycerophosphate oxidase, cap domain"/>
    <property type="match status" value="1"/>
</dbReference>
<organism evidence="9 10">
    <name type="scientific">Solirubrum puertoriconensis</name>
    <dbReference type="NCBI Taxonomy" id="1751427"/>
    <lineage>
        <taxon>Bacteria</taxon>
        <taxon>Pseudomonadati</taxon>
        <taxon>Bacteroidota</taxon>
        <taxon>Cytophagia</taxon>
        <taxon>Cytophagales</taxon>
    </lineage>
</organism>
<dbReference type="EMBL" id="LNAL01000007">
    <property type="protein sequence ID" value="KUG07859.1"/>
    <property type="molecule type" value="Genomic_DNA"/>
</dbReference>
<comment type="caution">
    <text evidence="9">The sequence shown here is derived from an EMBL/GenBank/DDBJ whole genome shotgun (WGS) entry which is preliminary data.</text>
</comment>
<keyword evidence="10" id="KW-1185">Reference proteome</keyword>
<evidence type="ECO:0000259" key="7">
    <source>
        <dbReference type="Pfam" id="PF01266"/>
    </source>
</evidence>
<evidence type="ECO:0000256" key="3">
    <source>
        <dbReference type="ARBA" id="ARBA00022630"/>
    </source>
</evidence>
<accession>A0A9X0HKW5</accession>
<gene>
    <name evidence="9" type="ORF">ASU33_15070</name>
</gene>
<evidence type="ECO:0000313" key="10">
    <source>
        <dbReference type="Proteomes" id="UP000054223"/>
    </source>
</evidence>
<comment type="cofactor">
    <cofactor evidence="1">
        <name>FAD</name>
        <dbReference type="ChEBI" id="CHEBI:57692"/>
    </cofactor>
</comment>
<feature type="domain" description="FAD dependent oxidoreductase" evidence="7">
    <location>
        <begin position="3"/>
        <end position="360"/>
    </location>
</feature>
<evidence type="ECO:0000259" key="8">
    <source>
        <dbReference type="Pfam" id="PF16901"/>
    </source>
</evidence>
<dbReference type="Gene3D" id="3.50.50.60">
    <property type="entry name" value="FAD/NAD(P)-binding domain"/>
    <property type="match status" value="1"/>
</dbReference>
<keyword evidence="3" id="KW-0285">Flavoprotein</keyword>
<sequence>MWDVIVIGGGATGLGVALDAVSRGFAVLLLEQADFAKGTSSRSTKLVHGGVRYLAQGDLGLVREALRERGLLLRNAPHLVHNQTFVIPVYNRLSRPYYTVGLKLYDALAGRLSLGSSRMLTAEQTLNHLGQNLQTRGLRGGVLYHDGQFDDARLALNVAQTCVQHGATVLNYAKVSRLLKNNLGQIEAVEVSDIESGTRYQAQGKVVVNATGVFVDDVLHLDEPTQAPLVRPSQGVHLVLPQRFLPGAAALLIPRTDDGRVLFAVPWYGHVVLGTTDTPLPQASLEPRALEQEVDFILNTAARYLQAPPTRADVLSVFAGLRPLAAQRNGSNATKNISRRHYIRVSASGLLTIAGGKWTTFRQMGEDVLDRAIALGKLPGRPSRSAELRLHGAPSASDQPQLPEHLGVYGSDLPALQQLIAENPAWANPLDKAFGYLQGEVMWAARYEMGRTVEDVLARRLRVLFLDARAAQRMAPCVAALLAQELGRSSSWQQEQVISFRALAQGYLLPEATNAATPTQVPASAASATEQA</sequence>
<comment type="similarity">
    <text evidence="2">Belongs to the FAD-dependent glycerol-3-phosphate dehydrogenase family.</text>
</comment>
<feature type="domain" description="Alpha-glycerophosphate oxidase C-terminal" evidence="8">
    <location>
        <begin position="406"/>
        <end position="490"/>
    </location>
</feature>
<evidence type="ECO:0000256" key="6">
    <source>
        <dbReference type="ARBA" id="ARBA00023002"/>
    </source>
</evidence>
<dbReference type="InterPro" id="IPR031656">
    <property type="entry name" value="DAO_C"/>
</dbReference>
<keyword evidence="6" id="KW-0560">Oxidoreductase</keyword>
<dbReference type="GO" id="GO:0046168">
    <property type="term" value="P:glycerol-3-phosphate catabolic process"/>
    <property type="evidence" value="ECO:0007669"/>
    <property type="project" value="TreeGrafter"/>
</dbReference>
<dbReference type="InterPro" id="IPR000447">
    <property type="entry name" value="G3P_DH_FAD-dep"/>
</dbReference>
<dbReference type="GO" id="GO:0004368">
    <property type="term" value="F:glycerol-3-phosphate dehydrogenase (quinone) activity"/>
    <property type="evidence" value="ECO:0007669"/>
    <property type="project" value="InterPro"/>
</dbReference>
<keyword evidence="4" id="KW-0319">Glycerol metabolism</keyword>
<dbReference type="OrthoDB" id="9766796at2"/>
<dbReference type="Pfam" id="PF01266">
    <property type="entry name" value="DAO"/>
    <property type="match status" value="1"/>
</dbReference>
<dbReference type="SUPFAM" id="SSF51905">
    <property type="entry name" value="FAD/NAD(P)-binding domain"/>
    <property type="match status" value="1"/>
</dbReference>
<evidence type="ECO:0000256" key="5">
    <source>
        <dbReference type="ARBA" id="ARBA00022827"/>
    </source>
</evidence>
<dbReference type="PANTHER" id="PTHR11985:SF35">
    <property type="entry name" value="ANAEROBIC GLYCEROL-3-PHOSPHATE DEHYDROGENASE SUBUNIT A"/>
    <property type="match status" value="1"/>
</dbReference>
<name>A0A9X0HKW5_SOLP1</name>
<protein>
    <submittedName>
        <fullName evidence="9">FAD-dependent oxidoreductase</fullName>
    </submittedName>
</protein>
<dbReference type="InterPro" id="IPR006076">
    <property type="entry name" value="FAD-dep_OxRdtase"/>
</dbReference>
<dbReference type="InterPro" id="IPR038299">
    <property type="entry name" value="DAO_C_sf"/>
</dbReference>
<dbReference type="Proteomes" id="UP000054223">
    <property type="component" value="Unassembled WGS sequence"/>
</dbReference>
<dbReference type="PRINTS" id="PR01001">
    <property type="entry name" value="FADG3PDH"/>
</dbReference>
<proteinExistence type="inferred from homology"/>
<evidence type="ECO:0000256" key="1">
    <source>
        <dbReference type="ARBA" id="ARBA00001974"/>
    </source>
</evidence>
<evidence type="ECO:0000313" key="9">
    <source>
        <dbReference type="EMBL" id="KUG07859.1"/>
    </source>
</evidence>
<dbReference type="AlphaFoldDB" id="A0A9X0HKW5"/>
<dbReference type="GO" id="GO:0006071">
    <property type="term" value="P:glycerol metabolic process"/>
    <property type="evidence" value="ECO:0007669"/>
    <property type="project" value="UniProtKB-KW"/>
</dbReference>
<keyword evidence="5" id="KW-0274">FAD</keyword>
<dbReference type="PANTHER" id="PTHR11985">
    <property type="entry name" value="GLYCEROL-3-PHOSPHATE DEHYDROGENASE"/>
    <property type="match status" value="1"/>
</dbReference>
<dbReference type="Pfam" id="PF16901">
    <property type="entry name" value="DAO_C"/>
    <property type="match status" value="1"/>
</dbReference>
<dbReference type="Gene3D" id="3.30.9.10">
    <property type="entry name" value="D-Amino Acid Oxidase, subunit A, domain 2"/>
    <property type="match status" value="1"/>
</dbReference>
<evidence type="ECO:0000256" key="2">
    <source>
        <dbReference type="ARBA" id="ARBA00007330"/>
    </source>
</evidence>
<dbReference type="InterPro" id="IPR036188">
    <property type="entry name" value="FAD/NAD-bd_sf"/>
</dbReference>